<dbReference type="PANTHER" id="PTHR11070:SF23">
    <property type="entry name" value="RECBCD ENZYME SUBUNIT RECB"/>
    <property type="match status" value="1"/>
</dbReference>
<dbReference type="EC" id="5.6.2.4" evidence="15"/>
<comment type="similarity">
    <text evidence="15">Belongs to the helicase family. UvrD subfamily.</text>
</comment>
<evidence type="ECO:0000256" key="5">
    <source>
        <dbReference type="ARBA" id="ARBA00022801"/>
    </source>
</evidence>
<evidence type="ECO:0000256" key="4">
    <source>
        <dbReference type="ARBA" id="ARBA00022763"/>
    </source>
</evidence>
<evidence type="ECO:0000256" key="9">
    <source>
        <dbReference type="ARBA" id="ARBA00022842"/>
    </source>
</evidence>
<feature type="domain" description="UvrD-like helicase C-terminal" evidence="18">
    <location>
        <begin position="454"/>
        <end position="711"/>
    </location>
</feature>
<dbReference type="Pfam" id="PF12705">
    <property type="entry name" value="PDDEXK_1"/>
    <property type="match status" value="1"/>
</dbReference>
<reference evidence="19 20" key="1">
    <citation type="submission" date="2006-02" db="EMBL/GenBank/DDBJ databases">
        <authorList>
            <person name="Pinhassi J."/>
            <person name="Pedros-Alio C."/>
            <person name="Ferriera S."/>
            <person name="Johnson J."/>
            <person name="Kravitz S."/>
            <person name="Halpern A."/>
            <person name="Remington K."/>
            <person name="Beeson K."/>
            <person name="Tran B."/>
            <person name="Rogers Y.-H."/>
            <person name="Friedman R."/>
            <person name="Venter J.C."/>
        </authorList>
    </citation>
    <scope>NUCLEOTIDE SEQUENCE [LARGE SCALE GENOMIC DNA]</scope>
    <source>
        <strain evidence="19 20">MED297</strain>
    </source>
</reference>
<evidence type="ECO:0000313" key="19">
    <source>
        <dbReference type="EMBL" id="EAR11116.1"/>
    </source>
</evidence>
<dbReference type="GO" id="GO:0008854">
    <property type="term" value="F:exodeoxyribonuclease V activity"/>
    <property type="evidence" value="ECO:0007669"/>
    <property type="project" value="UniProtKB-EC"/>
</dbReference>
<evidence type="ECO:0000256" key="14">
    <source>
        <dbReference type="ARBA" id="ARBA00048988"/>
    </source>
</evidence>
<dbReference type="GO" id="GO:0009338">
    <property type="term" value="C:exodeoxyribonuclease V complex"/>
    <property type="evidence" value="ECO:0007669"/>
    <property type="project" value="TreeGrafter"/>
</dbReference>
<comment type="domain">
    <text evidence="15">The C-terminal domain has nuclease activity and interacts with RecD. It interacts with RecA, facilitating its loading onto ssDNA.</text>
</comment>
<dbReference type="InterPro" id="IPR038726">
    <property type="entry name" value="PDDEXK_AddAB-type"/>
</dbReference>
<keyword evidence="8 15" id="KW-0067">ATP-binding</keyword>
<evidence type="ECO:0000259" key="17">
    <source>
        <dbReference type="PROSITE" id="PS51198"/>
    </source>
</evidence>
<dbReference type="GO" id="GO:0016887">
    <property type="term" value="F:ATP hydrolysis activity"/>
    <property type="evidence" value="ECO:0007669"/>
    <property type="project" value="RHEA"/>
</dbReference>
<comment type="function">
    <text evidence="15">A helicase/nuclease that prepares dsDNA breaks (DSB) for recombinational DNA repair. Binds to DSBs and unwinds DNA via a highly rapid and processive ATP-dependent bidirectional helicase activity. Unwinds dsDNA until it encounters a Chi (crossover hotspot instigator) sequence from the 3' direction. Cuts ssDNA a few nucleotides 3' to the Chi site. The properties and activities of the enzyme are changed at Chi. The Chi-altered holoenzyme produces a long 3'-ssDNA overhang and facilitates RecA-binding to the ssDNA for homologous DNA recombination and repair. Holoenzyme degrades any linearized DNA that is unable to undergo homologous recombination. In the holoenzyme this subunit contributes ATPase, 3'-5' helicase, exonuclease activity and loads RecA onto ssDNA.</text>
</comment>
<evidence type="ECO:0000256" key="12">
    <source>
        <dbReference type="ARBA" id="ARBA00023235"/>
    </source>
</evidence>
<gene>
    <name evidence="15" type="primary">recB</name>
    <name evidence="19" type="ORF">MED297_19552</name>
</gene>
<evidence type="ECO:0000313" key="20">
    <source>
        <dbReference type="Proteomes" id="UP000005953"/>
    </source>
</evidence>
<dbReference type="CDD" id="cd22352">
    <property type="entry name" value="RecB_C-like"/>
    <property type="match status" value="1"/>
</dbReference>
<dbReference type="HOGENOM" id="CLU_001114_6_0_6"/>
<keyword evidence="6 15" id="KW-0347">Helicase</keyword>
<dbReference type="Gene3D" id="3.90.320.10">
    <property type="match status" value="1"/>
</dbReference>
<evidence type="ECO:0000256" key="2">
    <source>
        <dbReference type="ARBA" id="ARBA00022723"/>
    </source>
</evidence>
<dbReference type="GO" id="GO:0003677">
    <property type="term" value="F:DNA binding"/>
    <property type="evidence" value="ECO:0007669"/>
    <property type="project" value="UniProtKB-UniRule"/>
</dbReference>
<dbReference type="SUPFAM" id="SSF52980">
    <property type="entry name" value="Restriction endonuclease-like"/>
    <property type="match status" value="1"/>
</dbReference>
<evidence type="ECO:0000256" key="13">
    <source>
        <dbReference type="ARBA" id="ARBA00034617"/>
    </source>
</evidence>
<keyword evidence="5 15" id="KW-0378">Hydrolase</keyword>
<sequence>MSWMSDMPILNAGELPLADTHLIEASAGTGKTYNIVRIYLRLLLEKELTVDQILVMTFTKAATAEIRNRLSAFLREALQIWETQNYRDDKERAFYETIRRRVDPEKARLQMRQALLQLDEAAIYTIHGFCKRALSQQAFFSGLSFHANMEADSQELMLQATQDWYRRIQQADWYADIDERWPTPEAFMAHWSRVIGSDIPLNAPTVENLDSLLAEHIDSWSDERETFLKLNKPRKAEVIALRDSLIEALDRAAEGQPLQALDPDVESKFFNTKAKQAGLSVCRRLVHLTLTNEKARKLNLALDGVRFIREQLNASKARQDQLDFNDLIIQLRRALDGPHAVELQKALLDQFPAALVDEFQDTDPDQYQILNRIYHRQHGPHFLCMIGDPKQAIYAFRGGDVFAYLSAREQATQQWTMDTNYRSSPSVIDGYNRTFLQSDAPVNPEAFGFGIEYHRILAADDRKDPIFSDDRSGVQWVHLSPADESVNTVKKEFQQSIADWCVQEIAHLLNDVTKDERSITAGDIALLVRSYGEAQLLQDTLRRANLPSVYLSARQNVFQTSEARDLYQLLNGIWQADNDRLFLAALAGSWIGLNLIELDQLQHDERLWAQWQTRFVQWREDWTQRGLMSVLLEILQSHHRPQRDATERSLTNRLHLAERLQLESNQHRLPDALLHWFARALDEDTGEEDNQLRLESDDALIKIITMHGAKGLEYPIVFIPFASYYSASRQSPAFYHFHDRETFASQWVYLSNDEQKQLTQEEDEAERIRLLYVAMTRPIDRLYCCLAPFTGFAQSPLGLTLKQASFELSDISAKVCSGQAATLMSVNERDIQTVTMTTPESPDTSIAAEFHGHIERDWWLSSFSALTRHVGHSSHSTPDRDELDGLGSTETSTELRFRLAKGAEAGNLLHDTLEHCDFTNPDYPTLLEQARKRYSILAKSFTDDEFRQWIDELLHAPIDGFRLCDLPKQKTLREAEFYFPMEDTPIDKLSAIIAQRRGETFQLPDRHRLKGMMHGFIDLIFEWQGRYYVADYKSTHLGHQLTHYQPPSIRHSILSSHYDVQYAIYAVALHRYLAGRVPGYNPKQHFGGVYYFYLRGMHPDSTTGIYHDPIGIQDLQALDAVFRAEVPAHD</sequence>
<comment type="subunit">
    <text evidence="15">Heterotrimer of RecB, RecC and RecD. All subunits contribute to DNA-binding. Interacts with RecA.</text>
</comment>
<dbReference type="STRING" id="314283.MED297_19552"/>
<evidence type="ECO:0000256" key="1">
    <source>
        <dbReference type="ARBA" id="ARBA00022722"/>
    </source>
</evidence>
<feature type="binding site" evidence="15">
    <location>
        <position position="910"/>
    </location>
    <ligand>
        <name>Mg(2+)</name>
        <dbReference type="ChEBI" id="CHEBI:18420"/>
    </ligand>
</feature>
<dbReference type="GO" id="GO:0005524">
    <property type="term" value="F:ATP binding"/>
    <property type="evidence" value="ECO:0007669"/>
    <property type="project" value="UniProtKB-UniRule"/>
</dbReference>
<keyword evidence="7 15" id="KW-0269">Exonuclease</keyword>
<dbReference type="EC" id="3.1.11.5" evidence="15"/>
<dbReference type="PANTHER" id="PTHR11070">
    <property type="entry name" value="UVRD / RECB / PCRA DNA HELICASE FAMILY MEMBER"/>
    <property type="match status" value="1"/>
</dbReference>
<evidence type="ECO:0000256" key="10">
    <source>
        <dbReference type="ARBA" id="ARBA00023125"/>
    </source>
</evidence>
<comment type="catalytic activity">
    <reaction evidence="14 15">
        <text>ATP + H2O = ADP + phosphate + H(+)</text>
        <dbReference type="Rhea" id="RHEA:13065"/>
        <dbReference type="ChEBI" id="CHEBI:15377"/>
        <dbReference type="ChEBI" id="CHEBI:15378"/>
        <dbReference type="ChEBI" id="CHEBI:30616"/>
        <dbReference type="ChEBI" id="CHEBI:43474"/>
        <dbReference type="ChEBI" id="CHEBI:456216"/>
        <dbReference type="EC" id="5.6.2.4"/>
    </reaction>
</comment>
<dbReference type="GO" id="GO:0005829">
    <property type="term" value="C:cytosol"/>
    <property type="evidence" value="ECO:0007669"/>
    <property type="project" value="TreeGrafter"/>
</dbReference>
<evidence type="ECO:0000256" key="6">
    <source>
        <dbReference type="ARBA" id="ARBA00022806"/>
    </source>
</evidence>
<protein>
    <recommendedName>
        <fullName evidence="15">RecBCD enzyme subunit RecB</fullName>
        <ecNumber evidence="15">3.1.11.5</ecNumber>
        <ecNumber evidence="15">5.6.2.4</ecNumber>
    </recommendedName>
    <alternativeName>
        <fullName evidence="15">DNA 3'-5' helicase subunit RecB</fullName>
    </alternativeName>
    <alternativeName>
        <fullName evidence="15">Exonuclease V subunit RecB</fullName>
        <shortName evidence="15">ExoV subunit RecB</shortName>
    </alternativeName>
    <alternativeName>
        <fullName evidence="15">Helicase/nuclease RecBCD subunit RecB</fullName>
    </alternativeName>
</protein>
<dbReference type="GO" id="GO:0000724">
    <property type="term" value="P:double-strand break repair via homologous recombination"/>
    <property type="evidence" value="ECO:0007669"/>
    <property type="project" value="UniProtKB-UniRule"/>
</dbReference>
<evidence type="ECO:0000256" key="16">
    <source>
        <dbReference type="PROSITE-ProRule" id="PRU00560"/>
    </source>
</evidence>
<comment type="miscellaneous">
    <text evidence="15">In the RecBCD complex, RecB has a slow 3'-5' helicase, an exonuclease activity and loads RecA onto ssDNA, RecD has a fast 5'-3' helicase activity, while RecC stimulates the ATPase and processivity of the RecB helicase and contributes to recognition of the Chi site.</text>
</comment>
<evidence type="ECO:0000256" key="15">
    <source>
        <dbReference type="HAMAP-Rule" id="MF_01485"/>
    </source>
</evidence>
<dbReference type="GO" id="GO:0043138">
    <property type="term" value="F:3'-5' DNA helicase activity"/>
    <property type="evidence" value="ECO:0007669"/>
    <property type="project" value="UniProtKB-UniRule"/>
</dbReference>
<organism evidence="19 20">
    <name type="scientific">Reinekea blandensis MED297</name>
    <dbReference type="NCBI Taxonomy" id="314283"/>
    <lineage>
        <taxon>Bacteria</taxon>
        <taxon>Pseudomonadati</taxon>
        <taxon>Pseudomonadota</taxon>
        <taxon>Gammaproteobacteria</taxon>
        <taxon>Oceanospirillales</taxon>
        <taxon>Saccharospirillaceae</taxon>
        <taxon>Reinekea</taxon>
    </lineage>
</organism>
<name>A4B915_9GAMM</name>
<dbReference type="Gene3D" id="3.40.50.300">
    <property type="entry name" value="P-loop containing nucleotide triphosphate hydrolases"/>
    <property type="match status" value="2"/>
</dbReference>
<dbReference type="AlphaFoldDB" id="A4B915"/>
<dbReference type="SUPFAM" id="SSF52540">
    <property type="entry name" value="P-loop containing nucleoside triphosphate hydrolases"/>
    <property type="match status" value="1"/>
</dbReference>
<keyword evidence="12 15" id="KW-0413">Isomerase</keyword>
<dbReference type="InterPro" id="IPR004586">
    <property type="entry name" value="RecB"/>
</dbReference>
<dbReference type="InterPro" id="IPR011604">
    <property type="entry name" value="PDDEXK-like_dom_sf"/>
</dbReference>
<comment type="caution">
    <text evidence="19">The sequence shown here is derived from an EMBL/GenBank/DDBJ whole genome shotgun (WGS) entry which is preliminary data.</text>
</comment>
<comment type="catalytic activity">
    <reaction evidence="15">
        <text>Exonucleolytic cleavage (in the presence of ATP) in either 5'- to 3'- or 3'- to 5'-direction to yield 5'-phosphooligonucleotides.</text>
        <dbReference type="EC" id="3.1.11.5"/>
    </reaction>
</comment>
<dbReference type="EMBL" id="AAOE01000001">
    <property type="protein sequence ID" value="EAR11116.1"/>
    <property type="molecule type" value="Genomic_DNA"/>
</dbReference>
<comment type="catalytic activity">
    <reaction evidence="13 15">
        <text>Couples ATP hydrolysis with the unwinding of duplex DNA by translocating in the 3'-5' direction.</text>
        <dbReference type="EC" id="5.6.2.4"/>
    </reaction>
</comment>
<proteinExistence type="inferred from homology"/>
<dbReference type="PROSITE" id="PS51198">
    <property type="entry name" value="UVRD_HELICASE_ATP_BIND"/>
    <property type="match status" value="1"/>
</dbReference>
<dbReference type="InterPro" id="IPR014017">
    <property type="entry name" value="DNA_helicase_UvrD-like_C"/>
</dbReference>
<dbReference type="InterPro" id="IPR014016">
    <property type="entry name" value="UvrD-like_ATP-bd"/>
</dbReference>
<feature type="region of interest" description="Nuclease activity, interacts with RecD and RecA" evidence="15">
    <location>
        <begin position="857"/>
        <end position="1130"/>
    </location>
</feature>
<evidence type="ECO:0000256" key="7">
    <source>
        <dbReference type="ARBA" id="ARBA00022839"/>
    </source>
</evidence>
<dbReference type="GO" id="GO:0000287">
    <property type="term" value="F:magnesium ion binding"/>
    <property type="evidence" value="ECO:0007669"/>
    <property type="project" value="UniProtKB-UniRule"/>
</dbReference>
<dbReference type="InterPro" id="IPR011335">
    <property type="entry name" value="Restrct_endonuc-II-like"/>
</dbReference>
<dbReference type="Gene3D" id="1.10.486.10">
    <property type="entry name" value="PCRA, domain 4"/>
    <property type="match status" value="1"/>
</dbReference>
<evidence type="ECO:0000256" key="3">
    <source>
        <dbReference type="ARBA" id="ARBA00022741"/>
    </source>
</evidence>
<keyword evidence="9 15" id="KW-0460">Magnesium</keyword>
<dbReference type="InterPro" id="IPR000212">
    <property type="entry name" value="DNA_helicase_UvrD/REP"/>
</dbReference>
<feature type="binding site" evidence="15">
    <location>
        <position position="1018"/>
    </location>
    <ligand>
        <name>Mg(2+)</name>
        <dbReference type="ChEBI" id="CHEBI:18420"/>
    </ligand>
</feature>
<keyword evidence="4 15" id="KW-0227">DNA damage</keyword>
<keyword evidence="1 15" id="KW-0540">Nuclease</keyword>
<comment type="domain">
    <text evidence="15">The N-terminal DNA-binding domain is a ssDNA-dependent ATPase and has ATP-dependent 3'-5' helicase function. This domain interacts with RecC.</text>
</comment>
<comment type="cofactor">
    <cofactor evidence="15">
        <name>Mg(2+)</name>
        <dbReference type="ChEBI" id="CHEBI:18420"/>
    </cofactor>
    <text evidence="15">Binds 1 Mg(2+) ion per subunit.</text>
</comment>
<feature type="binding site" evidence="15">
    <location>
        <position position="1031"/>
    </location>
    <ligand>
        <name>Mg(2+)</name>
        <dbReference type="ChEBI" id="CHEBI:18420"/>
    </ligand>
</feature>
<dbReference type="Gene3D" id="1.10.3170.10">
    <property type="entry name" value="Recbcd, chain B, domain 2"/>
    <property type="match status" value="1"/>
</dbReference>
<dbReference type="Pfam" id="PF00580">
    <property type="entry name" value="UvrD-helicase"/>
    <property type="match status" value="1"/>
</dbReference>
<dbReference type="PROSITE" id="PS51217">
    <property type="entry name" value="UVRD_HELICASE_CTER"/>
    <property type="match status" value="1"/>
</dbReference>
<dbReference type="NCBIfam" id="TIGR00609">
    <property type="entry name" value="recB"/>
    <property type="match status" value="1"/>
</dbReference>
<feature type="region of interest" description="DNA-binding and helicase activity, interacts with RecC" evidence="15">
    <location>
        <begin position="1"/>
        <end position="812"/>
    </location>
</feature>
<accession>A4B915</accession>
<keyword evidence="20" id="KW-1185">Reference proteome</keyword>
<feature type="active site" description="For nuclease activity" evidence="15">
    <location>
        <position position="1031"/>
    </location>
</feature>
<dbReference type="Proteomes" id="UP000005953">
    <property type="component" value="Unassembled WGS sequence"/>
</dbReference>
<evidence type="ECO:0000256" key="8">
    <source>
        <dbReference type="ARBA" id="ARBA00022840"/>
    </source>
</evidence>
<dbReference type="Pfam" id="PF13361">
    <property type="entry name" value="UvrD_C"/>
    <property type="match status" value="2"/>
</dbReference>
<feature type="binding site" evidence="16">
    <location>
        <begin position="25"/>
        <end position="32"/>
    </location>
    <ligand>
        <name>ATP</name>
        <dbReference type="ChEBI" id="CHEBI:30616"/>
    </ligand>
</feature>
<dbReference type="HAMAP" id="MF_01485">
    <property type="entry name" value="RecB"/>
    <property type="match status" value="1"/>
</dbReference>
<feature type="domain" description="UvrD-like helicase ATP-binding" evidence="17">
    <location>
        <begin position="4"/>
        <end position="424"/>
    </location>
</feature>
<dbReference type="InterPro" id="IPR027417">
    <property type="entry name" value="P-loop_NTPase"/>
</dbReference>
<keyword evidence="10 15" id="KW-0238">DNA-binding</keyword>
<keyword evidence="11 15" id="KW-0234">DNA repair</keyword>
<keyword evidence="3 15" id="KW-0547">Nucleotide-binding</keyword>
<keyword evidence="2 15" id="KW-0479">Metal-binding</keyword>
<evidence type="ECO:0000259" key="18">
    <source>
        <dbReference type="PROSITE" id="PS51217"/>
    </source>
</evidence>
<evidence type="ECO:0000256" key="11">
    <source>
        <dbReference type="ARBA" id="ARBA00023204"/>
    </source>
</evidence>